<evidence type="ECO:0000256" key="18">
    <source>
        <dbReference type="PIRSR" id="PIRSR600823-5"/>
    </source>
</evidence>
<evidence type="ECO:0000256" key="17">
    <source>
        <dbReference type="PIRSR" id="PIRSR600823-4"/>
    </source>
</evidence>
<dbReference type="FunFam" id="1.10.420.10:FF:000008">
    <property type="entry name" value="Peroxidase"/>
    <property type="match status" value="1"/>
</dbReference>
<evidence type="ECO:0000256" key="11">
    <source>
        <dbReference type="ARBA" id="ARBA00023157"/>
    </source>
</evidence>
<evidence type="ECO:0000256" key="9">
    <source>
        <dbReference type="ARBA" id="ARBA00023002"/>
    </source>
</evidence>
<feature type="binding site" evidence="16">
    <location>
        <position position="262"/>
    </location>
    <ligand>
        <name>Ca(2+)</name>
        <dbReference type="ChEBI" id="CHEBI:29108"/>
        <label>2</label>
    </ligand>
</feature>
<dbReference type="Gramene" id="Kaladp0048s0940.1.v1.1">
    <property type="protein sequence ID" value="Kaladp0048s0940.1.v1.1"/>
    <property type="gene ID" value="Kaladp0048s0940.v1.1"/>
</dbReference>
<feature type="chain" id="PRO_5029943402" description="Peroxidase" evidence="19">
    <location>
        <begin position="28"/>
        <end position="333"/>
    </location>
</feature>
<dbReference type="Gene3D" id="1.10.520.10">
    <property type="match status" value="1"/>
</dbReference>
<keyword evidence="16 19" id="KW-0106">Calcium</keyword>
<dbReference type="EC" id="1.11.1.7" evidence="4 19"/>
<dbReference type="PROSITE" id="PS00435">
    <property type="entry name" value="PEROXIDASE_1"/>
    <property type="match status" value="1"/>
</dbReference>
<feature type="domain" description="Plant heme peroxidase family profile" evidence="20">
    <location>
        <begin position="34"/>
        <end position="333"/>
    </location>
</feature>
<evidence type="ECO:0000256" key="19">
    <source>
        <dbReference type="RuleBase" id="RU362060"/>
    </source>
</evidence>
<feature type="binding site" evidence="16">
    <location>
        <position position="204"/>
    </location>
    <ligand>
        <name>Ca(2+)</name>
        <dbReference type="ChEBI" id="CHEBI:29108"/>
        <label>2</label>
    </ligand>
</feature>
<keyword evidence="9 19" id="KW-0560">Oxidoreductase</keyword>
<dbReference type="GO" id="GO:0020037">
    <property type="term" value="F:heme binding"/>
    <property type="evidence" value="ECO:0007669"/>
    <property type="project" value="UniProtKB-UniRule"/>
</dbReference>
<dbReference type="SUPFAM" id="SSF48113">
    <property type="entry name" value="Heme-dependent peroxidases"/>
    <property type="match status" value="1"/>
</dbReference>
<evidence type="ECO:0000256" key="4">
    <source>
        <dbReference type="ARBA" id="ARBA00012313"/>
    </source>
</evidence>
<sequence length="333" mass="36653">MKARSCYVWKLVFLVVVVAALLSVCSAKNAGGSGMRSNFYFRTCRQAETIVRQLTWREAQKNPSLGAQILRVHYHDCFVRGCDASILLDTVGSTPSEKDARPNLTLLGFDLIDEIKTAVEEVCPGVVSCADILALSARDAVSFPFRRPLWPVFTGRRDGRVSLASEANSTNLPSPFSNFTTLSQLFDSKGLNLDDLVALSGAHTLGRAHCGAFLRRLNFTGNNDIDPTLDLTYAAFLKTQCPTPVNSSTTVEMDPQSSLRFDTSYYSAVARKKGLFQSDAALLADPASAKTVRKFQNEWFFFSQFSKSMVKMGAIDVLTGSNGEIRRQCRIVN</sequence>
<feature type="binding site" evidence="16">
    <location>
        <position position="97"/>
    </location>
    <ligand>
        <name>Ca(2+)</name>
        <dbReference type="ChEBI" id="CHEBI:29108"/>
        <label>1</label>
    </ligand>
</feature>
<evidence type="ECO:0000313" key="22">
    <source>
        <dbReference type="Proteomes" id="UP000594263"/>
    </source>
</evidence>
<feature type="binding site" evidence="16">
    <location>
        <position position="81"/>
    </location>
    <ligand>
        <name>Ca(2+)</name>
        <dbReference type="ChEBI" id="CHEBI:29108"/>
        <label>1</label>
    </ligand>
</feature>
<evidence type="ECO:0000256" key="10">
    <source>
        <dbReference type="ARBA" id="ARBA00023004"/>
    </source>
</evidence>
<dbReference type="PRINTS" id="PR00458">
    <property type="entry name" value="PEROXIDASE"/>
</dbReference>
<evidence type="ECO:0000256" key="2">
    <source>
        <dbReference type="ARBA" id="ARBA00002322"/>
    </source>
</evidence>
<feature type="disulfide bond" evidence="18">
    <location>
        <begin position="210"/>
        <end position="241"/>
    </location>
</feature>
<dbReference type="InterPro" id="IPR002016">
    <property type="entry name" value="Haem_peroxidase"/>
</dbReference>
<dbReference type="GO" id="GO:0140825">
    <property type="term" value="F:lactoperoxidase activity"/>
    <property type="evidence" value="ECO:0007669"/>
    <property type="project" value="UniProtKB-EC"/>
</dbReference>
<dbReference type="GO" id="GO:0042744">
    <property type="term" value="P:hydrogen peroxide catabolic process"/>
    <property type="evidence" value="ECO:0007669"/>
    <property type="project" value="UniProtKB-KW"/>
</dbReference>
<keyword evidence="10 16" id="KW-0408">Iron</keyword>
<dbReference type="Proteomes" id="UP000594263">
    <property type="component" value="Unplaced"/>
</dbReference>
<reference evidence="21" key="1">
    <citation type="submission" date="2021-01" db="UniProtKB">
        <authorList>
            <consortium name="EnsemblPlants"/>
        </authorList>
    </citation>
    <scope>IDENTIFICATION</scope>
</reference>
<feature type="active site" description="Proton acceptor" evidence="14">
    <location>
        <position position="75"/>
    </location>
</feature>
<evidence type="ECO:0000256" key="5">
    <source>
        <dbReference type="ARBA" id="ARBA00022525"/>
    </source>
</evidence>
<feature type="binding site" evidence="16">
    <location>
        <position position="79"/>
    </location>
    <ligand>
        <name>Ca(2+)</name>
        <dbReference type="ChEBI" id="CHEBI:29108"/>
        <label>1</label>
    </ligand>
</feature>
<comment type="cofactor">
    <cofactor evidence="16 19">
        <name>Ca(2+)</name>
        <dbReference type="ChEBI" id="CHEBI:29108"/>
    </cofactor>
    <text evidence="16 19">Binds 2 calcium ions per subunit.</text>
</comment>
<dbReference type="Pfam" id="PF00141">
    <property type="entry name" value="peroxidase"/>
    <property type="match status" value="1"/>
</dbReference>
<keyword evidence="6 19" id="KW-0575">Peroxidase</keyword>
<evidence type="ECO:0000256" key="12">
    <source>
        <dbReference type="ARBA" id="ARBA00023180"/>
    </source>
</evidence>
<evidence type="ECO:0000256" key="7">
    <source>
        <dbReference type="ARBA" id="ARBA00022617"/>
    </source>
</evidence>
<evidence type="ECO:0000256" key="3">
    <source>
        <dbReference type="ARBA" id="ARBA00006873"/>
    </source>
</evidence>
<dbReference type="GO" id="GO:0006979">
    <property type="term" value="P:response to oxidative stress"/>
    <property type="evidence" value="ECO:0007669"/>
    <property type="project" value="UniProtKB-UniRule"/>
</dbReference>
<evidence type="ECO:0000256" key="1">
    <source>
        <dbReference type="ARBA" id="ARBA00000189"/>
    </source>
</evidence>
<accession>A0A7N0ZYN4</accession>
<comment type="catalytic activity">
    <reaction evidence="1 19">
        <text>2 a phenolic donor + H2O2 = 2 a phenolic radical donor + 2 H2O</text>
        <dbReference type="Rhea" id="RHEA:56136"/>
        <dbReference type="ChEBI" id="CHEBI:15377"/>
        <dbReference type="ChEBI" id="CHEBI:16240"/>
        <dbReference type="ChEBI" id="CHEBI:139520"/>
        <dbReference type="ChEBI" id="CHEBI:139521"/>
        <dbReference type="EC" id="1.11.1.7"/>
    </reaction>
</comment>
<feature type="binding site" evidence="16">
    <location>
        <position position="254"/>
    </location>
    <ligand>
        <name>Ca(2+)</name>
        <dbReference type="ChEBI" id="CHEBI:29108"/>
        <label>2</label>
    </ligand>
</feature>
<feature type="binding site" description="axial binding residue" evidence="16">
    <location>
        <position position="203"/>
    </location>
    <ligand>
        <name>heme b</name>
        <dbReference type="ChEBI" id="CHEBI:60344"/>
    </ligand>
    <ligandPart>
        <name>Fe</name>
        <dbReference type="ChEBI" id="CHEBI:18248"/>
    </ligandPart>
</feature>
<evidence type="ECO:0000256" key="8">
    <source>
        <dbReference type="ARBA" id="ARBA00022723"/>
    </source>
</evidence>
<dbReference type="AlphaFoldDB" id="A0A7N0ZYN4"/>
<dbReference type="OMA" id="RKQCRQV"/>
<feature type="disulfide bond" evidence="18">
    <location>
        <begin position="129"/>
        <end position="329"/>
    </location>
</feature>
<evidence type="ECO:0000256" key="14">
    <source>
        <dbReference type="PIRSR" id="PIRSR600823-1"/>
    </source>
</evidence>
<evidence type="ECO:0000313" key="21">
    <source>
        <dbReference type="EnsemblPlants" id="Kaladp0048s0940.1.v1.1"/>
    </source>
</evidence>
<comment type="cofactor">
    <cofactor evidence="16 19">
        <name>heme b</name>
        <dbReference type="ChEBI" id="CHEBI:60344"/>
    </cofactor>
    <text evidence="16 19">Binds 1 heme b (iron(II)-protoporphyrin IX) group per subunit.</text>
</comment>
<feature type="disulfide bond" evidence="18">
    <location>
        <begin position="77"/>
        <end position="82"/>
    </location>
</feature>
<feature type="signal peptide" evidence="19">
    <location>
        <begin position="1"/>
        <end position="27"/>
    </location>
</feature>
<dbReference type="InterPro" id="IPR033905">
    <property type="entry name" value="Secretory_peroxidase"/>
</dbReference>
<dbReference type="PANTHER" id="PTHR31235">
    <property type="entry name" value="PEROXIDASE 25-RELATED"/>
    <property type="match status" value="1"/>
</dbReference>
<keyword evidence="5 19" id="KW-0964">Secreted</keyword>
<feature type="binding site" evidence="16">
    <location>
        <position position="76"/>
    </location>
    <ligand>
        <name>Ca(2+)</name>
        <dbReference type="ChEBI" id="CHEBI:29108"/>
        <label>1</label>
    </ligand>
</feature>
<comment type="similarity">
    <text evidence="3">Belongs to the peroxidase family. Ascorbate peroxidase subfamily.</text>
</comment>
<proteinExistence type="inferred from homology"/>
<keyword evidence="19" id="KW-0732">Signal</keyword>
<dbReference type="InterPro" id="IPR000823">
    <property type="entry name" value="Peroxidase_pln"/>
</dbReference>
<dbReference type="FunFam" id="1.10.520.10:FF:000028">
    <property type="entry name" value="Peroxidase"/>
    <property type="match status" value="1"/>
</dbReference>
<keyword evidence="11 18" id="KW-1015">Disulfide bond</keyword>
<dbReference type="GO" id="GO:0005576">
    <property type="term" value="C:extracellular region"/>
    <property type="evidence" value="ECO:0007669"/>
    <property type="project" value="UniProtKB-SubCell"/>
</dbReference>
<keyword evidence="8 16" id="KW-0479">Metal-binding</keyword>
<evidence type="ECO:0000256" key="13">
    <source>
        <dbReference type="ARBA" id="ARBA00023324"/>
    </source>
</evidence>
<dbReference type="PROSITE" id="PS50873">
    <property type="entry name" value="PEROXIDASE_4"/>
    <property type="match status" value="1"/>
</dbReference>
<evidence type="ECO:0000259" key="20">
    <source>
        <dbReference type="PROSITE" id="PS50873"/>
    </source>
</evidence>
<keyword evidence="12" id="KW-0325">Glycoprotein</keyword>
<evidence type="ECO:0000256" key="15">
    <source>
        <dbReference type="PIRSR" id="PIRSR600823-2"/>
    </source>
</evidence>
<feature type="disulfide bond" evidence="18">
    <location>
        <begin position="44"/>
        <end position="123"/>
    </location>
</feature>
<feature type="binding site" evidence="15">
    <location>
        <position position="173"/>
    </location>
    <ligand>
        <name>substrate</name>
    </ligand>
</feature>
<dbReference type="Gene3D" id="1.10.420.10">
    <property type="entry name" value="Peroxidase, domain 2"/>
    <property type="match status" value="1"/>
</dbReference>
<comment type="subcellular location">
    <subcellularLocation>
        <location evidence="19">Secreted</location>
    </subcellularLocation>
</comment>
<feature type="binding site" evidence="16">
    <location>
        <position position="85"/>
    </location>
    <ligand>
        <name>Ca(2+)</name>
        <dbReference type="ChEBI" id="CHEBI:29108"/>
        <label>1</label>
    </ligand>
</feature>
<name>A0A7N0ZYN4_KALFE</name>
<protein>
    <recommendedName>
        <fullName evidence="4 19">Peroxidase</fullName>
        <ecNumber evidence="4 19">1.11.1.7</ecNumber>
    </recommendedName>
</protein>
<comment type="similarity">
    <text evidence="19">Belongs to the peroxidase family. Classical plant (class III) peroxidase subfamily.</text>
</comment>
<dbReference type="InterPro" id="IPR019793">
    <property type="entry name" value="Peroxidases_heam-ligand_BS"/>
</dbReference>
<organism evidence="21 22">
    <name type="scientific">Kalanchoe fedtschenkoi</name>
    <name type="common">Lavender scallops</name>
    <name type="synonym">South American air plant</name>
    <dbReference type="NCBI Taxonomy" id="63787"/>
    <lineage>
        <taxon>Eukaryota</taxon>
        <taxon>Viridiplantae</taxon>
        <taxon>Streptophyta</taxon>
        <taxon>Embryophyta</taxon>
        <taxon>Tracheophyta</taxon>
        <taxon>Spermatophyta</taxon>
        <taxon>Magnoliopsida</taxon>
        <taxon>eudicotyledons</taxon>
        <taxon>Gunneridae</taxon>
        <taxon>Pentapetalae</taxon>
        <taxon>Saxifragales</taxon>
        <taxon>Crassulaceae</taxon>
        <taxon>Kalanchoe</taxon>
    </lineage>
</organism>
<dbReference type="InterPro" id="IPR010255">
    <property type="entry name" value="Haem_peroxidase_sf"/>
</dbReference>
<evidence type="ECO:0000256" key="16">
    <source>
        <dbReference type="PIRSR" id="PIRSR600823-3"/>
    </source>
</evidence>
<feature type="site" description="Transition state stabilizer" evidence="17">
    <location>
        <position position="71"/>
    </location>
</feature>
<keyword evidence="22" id="KW-1185">Reference proteome</keyword>
<keyword evidence="13 19" id="KW-0376">Hydrogen peroxide</keyword>
<dbReference type="PRINTS" id="PR00461">
    <property type="entry name" value="PLPEROXIDASE"/>
</dbReference>
<dbReference type="GO" id="GO:0046872">
    <property type="term" value="F:metal ion binding"/>
    <property type="evidence" value="ECO:0007669"/>
    <property type="project" value="UniProtKB-UniRule"/>
</dbReference>
<feature type="binding site" evidence="16">
    <location>
        <position position="83"/>
    </location>
    <ligand>
        <name>Ca(2+)</name>
        <dbReference type="ChEBI" id="CHEBI:29108"/>
        <label>1</label>
    </ligand>
</feature>
<comment type="function">
    <text evidence="2">Removal of H(2)O(2), oxidation of toxic reductants, biosynthesis and degradation of lignin, suberization, auxin catabolism, response to environmental stresses such as wounding, pathogen attack and oxidative stress. These functions might be dependent on each isozyme/isoform in each plant tissue.</text>
</comment>
<evidence type="ECO:0000256" key="6">
    <source>
        <dbReference type="ARBA" id="ARBA00022559"/>
    </source>
</evidence>
<dbReference type="EnsemblPlants" id="Kaladp0048s0940.1.v1.1">
    <property type="protein sequence ID" value="Kaladp0048s0940.1.v1.1"/>
    <property type="gene ID" value="Kaladp0048s0940.v1.1"/>
</dbReference>
<keyword evidence="7 19" id="KW-0349">Heme</keyword>
<dbReference type="CDD" id="cd00693">
    <property type="entry name" value="secretory_peroxidase"/>
    <property type="match status" value="1"/>
</dbReference>